<evidence type="ECO:0000313" key="3">
    <source>
        <dbReference type="Proteomes" id="UP000297031"/>
    </source>
</evidence>
<dbReference type="Pfam" id="PF00425">
    <property type="entry name" value="Chorismate_bind"/>
    <property type="match status" value="1"/>
</dbReference>
<dbReference type="RefSeq" id="WP_136410003.1">
    <property type="nucleotide sequence ID" value="NZ_CP039393.1"/>
</dbReference>
<keyword evidence="3" id="KW-1185">Reference proteome</keyword>
<dbReference type="SUPFAM" id="SSF56322">
    <property type="entry name" value="ADC synthase"/>
    <property type="match status" value="1"/>
</dbReference>
<dbReference type="OrthoDB" id="9806579at2"/>
<accession>A0A4P7VFB9</accession>
<organism evidence="2 3">
    <name type="scientific">Muribaculum gordoncarteri</name>
    <dbReference type="NCBI Taxonomy" id="2530390"/>
    <lineage>
        <taxon>Bacteria</taxon>
        <taxon>Pseudomonadati</taxon>
        <taxon>Bacteroidota</taxon>
        <taxon>Bacteroidia</taxon>
        <taxon>Bacteroidales</taxon>
        <taxon>Muribaculaceae</taxon>
        <taxon>Muribaculum</taxon>
    </lineage>
</organism>
<name>A0A4P7VFB9_9BACT</name>
<gene>
    <name evidence="2" type="ORF">E7746_04625</name>
</gene>
<dbReference type="AlphaFoldDB" id="A0A4P7VFB9"/>
<dbReference type="PANTHER" id="PTHR42839:SF2">
    <property type="entry name" value="ISOCHORISMATE SYNTHASE ENTC"/>
    <property type="match status" value="1"/>
</dbReference>
<evidence type="ECO:0000259" key="1">
    <source>
        <dbReference type="Pfam" id="PF00425"/>
    </source>
</evidence>
<protein>
    <recommendedName>
        <fullName evidence="1">Chorismate-utilising enzyme C-terminal domain-containing protein</fullName>
    </recommendedName>
</protein>
<proteinExistence type="predicted"/>
<dbReference type="Proteomes" id="UP000297031">
    <property type="component" value="Chromosome"/>
</dbReference>
<dbReference type="Gene3D" id="3.60.120.10">
    <property type="entry name" value="Anthranilate synthase"/>
    <property type="match status" value="1"/>
</dbReference>
<dbReference type="InterPro" id="IPR015890">
    <property type="entry name" value="Chorismate_C"/>
</dbReference>
<dbReference type="EMBL" id="CP039393">
    <property type="protein sequence ID" value="QCD35222.1"/>
    <property type="molecule type" value="Genomic_DNA"/>
</dbReference>
<sequence>MLLSTSISRAASLCIEKRLPFAVYMMPGSDHAIFLAGDESTQCNSDVDRGFFISEFNTSGRRIVIAPQYTAEQIIENADTIAQRDGVVVKPVDRSTPRDEYDNALNTVVNGLKLRGGKTVISRVICGDAYDIDWLSVAEKYFTCFPSTFRYLYYTAATGAWIGASPELLLECDNAGNLSTMSLAGTRMKSSNAAWDDKNREEHDYVTRYIVDKLSSLGINATVGCAENVGYGAIEHLCHRITARYAGNPFIVADTLSPTPALAGTPLDKALNDITLNERHPRRCYGGYVGMTDSRGTHIFVNLRCVHFDESRYCIYAGGGITAKSESATEWDETSAKSQVLLNAINQSLS</sequence>
<feature type="domain" description="Chorismate-utilising enzyme C-terminal" evidence="1">
    <location>
        <begin position="117"/>
        <end position="337"/>
    </location>
</feature>
<reference evidence="2 3" key="1">
    <citation type="submission" date="2019-02" db="EMBL/GenBank/DDBJ databases">
        <title>Isolation and identification of novel species under the genus Muribaculum.</title>
        <authorList>
            <person name="Miyake S."/>
            <person name="Ding Y."/>
            <person name="Low A."/>
            <person name="Soh M."/>
            <person name="Seedorf H."/>
        </authorList>
    </citation>
    <scope>NUCLEOTIDE SEQUENCE [LARGE SCALE GENOMIC DNA]</scope>
    <source>
        <strain evidence="2 3">TLL-A4</strain>
    </source>
</reference>
<dbReference type="KEGG" id="mgod:E7746_04625"/>
<dbReference type="PANTHER" id="PTHR42839">
    <property type="entry name" value="ISOCHORISMATE SYNTHASE ENTC"/>
    <property type="match status" value="1"/>
</dbReference>
<evidence type="ECO:0000313" key="2">
    <source>
        <dbReference type="EMBL" id="QCD35222.1"/>
    </source>
</evidence>
<dbReference type="InterPro" id="IPR005801">
    <property type="entry name" value="ADC_synthase"/>
</dbReference>